<evidence type="ECO:0000313" key="2">
    <source>
        <dbReference type="Proteomes" id="UP000005238"/>
    </source>
</evidence>
<dbReference type="HOGENOM" id="CLU_459017_0_0_1"/>
<reference evidence="1" key="2">
    <citation type="submission" date="2015-06" db="UniProtKB">
        <authorList>
            <consortium name="EnsemblProtists"/>
        </authorList>
    </citation>
    <scope>IDENTIFICATION</scope>
    <source>
        <strain evidence="1">Pr102</strain>
    </source>
</reference>
<dbReference type="AlphaFoldDB" id="H3HCY9"/>
<name>H3HCY9_PHYRM</name>
<dbReference type="EnsemblProtists" id="Phyra95631">
    <property type="protein sequence ID" value="Phyra95631"/>
    <property type="gene ID" value="Phyra95631"/>
</dbReference>
<dbReference type="Proteomes" id="UP000005238">
    <property type="component" value="Unassembled WGS sequence"/>
</dbReference>
<accession>H3HCY9</accession>
<evidence type="ECO:0000313" key="1">
    <source>
        <dbReference type="EnsemblProtists" id="Phyra95631"/>
    </source>
</evidence>
<dbReference type="EMBL" id="DS566044">
    <property type="status" value="NOT_ANNOTATED_CDS"/>
    <property type="molecule type" value="Genomic_DNA"/>
</dbReference>
<dbReference type="VEuPathDB" id="FungiDB:KRP22_13290"/>
<reference evidence="2" key="1">
    <citation type="journal article" date="2006" name="Science">
        <title>Phytophthora genome sequences uncover evolutionary origins and mechanisms of pathogenesis.</title>
        <authorList>
            <person name="Tyler B.M."/>
            <person name="Tripathy S."/>
            <person name="Zhang X."/>
            <person name="Dehal P."/>
            <person name="Jiang R.H."/>
            <person name="Aerts A."/>
            <person name="Arredondo F.D."/>
            <person name="Baxter L."/>
            <person name="Bensasson D."/>
            <person name="Beynon J.L."/>
            <person name="Chapman J."/>
            <person name="Damasceno C.M."/>
            <person name="Dorrance A.E."/>
            <person name="Dou D."/>
            <person name="Dickerman A.W."/>
            <person name="Dubchak I.L."/>
            <person name="Garbelotto M."/>
            <person name="Gijzen M."/>
            <person name="Gordon S.G."/>
            <person name="Govers F."/>
            <person name="Grunwald N.J."/>
            <person name="Huang W."/>
            <person name="Ivors K.L."/>
            <person name="Jones R.W."/>
            <person name="Kamoun S."/>
            <person name="Krampis K."/>
            <person name="Lamour K.H."/>
            <person name="Lee M.K."/>
            <person name="McDonald W.H."/>
            <person name="Medina M."/>
            <person name="Meijer H.J."/>
            <person name="Nordberg E.K."/>
            <person name="Maclean D.J."/>
            <person name="Ospina-Giraldo M.D."/>
            <person name="Morris P.F."/>
            <person name="Phuntumart V."/>
            <person name="Putnam N.H."/>
            <person name="Rash S."/>
            <person name="Rose J.K."/>
            <person name="Sakihama Y."/>
            <person name="Salamov A.A."/>
            <person name="Savidor A."/>
            <person name="Scheuring C.F."/>
            <person name="Smith B.M."/>
            <person name="Sobral B.W."/>
            <person name="Terry A."/>
            <person name="Torto-Alalibo T.A."/>
            <person name="Win J."/>
            <person name="Xu Z."/>
            <person name="Zhang H."/>
            <person name="Grigoriev I.V."/>
            <person name="Rokhsar D.S."/>
            <person name="Boore J.L."/>
        </authorList>
    </citation>
    <scope>NUCLEOTIDE SEQUENCE [LARGE SCALE GENOMIC DNA]</scope>
    <source>
        <strain evidence="2">Pr102</strain>
    </source>
</reference>
<sequence length="595" mass="66752">MVSSDWEAQLTREGASGSTESQLVFQEEFALAESVAAKAQLVHRSFVPGSPDFLYYGALCELLEVQRLVEKEEHGKAWQRLTEVKTQLGMAERQLQTKSCSKRAQRILSRQLLLELDLQTKLSKPEEEIAVTTQRISTSLQVSFSDPEPAGISTEARKETYPTVLRYVDVIVKDVERKKDTYKGYSFNFRSAHRNLSFLQLLECAKRSPEIFRSNSEFAVRGMQLLQAAAEVDSAHSLDLRSEARNEKELQHIETYLEFLRDFTPTAVYGLRMKTLYRKLELLNMASWGSSGALVGLLNALVEYLKIAGGHIMSHDEILQKSLRTLWSSQLDDEVVLNTIRPRLNNDFVEIQYALVMIKLGKGEFSHWTAKLPDEGQALSSQTSSSEVIFCFLRHVERITTQGHEFAVLDERGNLLRDARALVINVKSGNKSFAVDVDIHIDSEQLVPGSVAQLATRPRLLVAGIATGESLELLVDVKLTIEFDLVNTSNVGSSSHKEVLSFSSMQSIVNHPPCFEIPMDARGFNVMRVNNFDSTYTAHLVRRSLESGNPYSSSEFRVLVLGHNGEPVPSVRALFTCKHVHSKNDIKVTLQSDAT</sequence>
<dbReference type="VEuPathDB" id="FungiDB:KRP23_10486"/>
<dbReference type="STRING" id="164328.H3HCY9"/>
<organism evidence="1 2">
    <name type="scientific">Phytophthora ramorum</name>
    <name type="common">Sudden oak death agent</name>
    <dbReference type="NCBI Taxonomy" id="164328"/>
    <lineage>
        <taxon>Eukaryota</taxon>
        <taxon>Sar</taxon>
        <taxon>Stramenopiles</taxon>
        <taxon>Oomycota</taxon>
        <taxon>Peronosporomycetes</taxon>
        <taxon>Peronosporales</taxon>
        <taxon>Peronosporaceae</taxon>
        <taxon>Phytophthora</taxon>
    </lineage>
</organism>
<dbReference type="OMA" id="HIMSHDE"/>
<proteinExistence type="predicted"/>
<keyword evidence="2" id="KW-1185">Reference proteome</keyword>
<dbReference type="eggNOG" id="ENOG502QT0W">
    <property type="taxonomic scope" value="Eukaryota"/>
</dbReference>
<dbReference type="InParanoid" id="H3HCY9"/>
<protein>
    <submittedName>
        <fullName evidence="1">Uncharacterized protein</fullName>
    </submittedName>
</protein>